<accession>A0A1S6GLE3</accession>
<dbReference type="GO" id="GO:0000428">
    <property type="term" value="C:DNA-directed RNA polymerase complex"/>
    <property type="evidence" value="ECO:0007669"/>
    <property type="project" value="UniProtKB-KW"/>
</dbReference>
<keyword evidence="1" id="KW-0804">Transcription</keyword>
<proteinExistence type="evidence at transcript level"/>
<protein>
    <submittedName>
        <fullName evidence="1">DNA-directed RNA polymerases and III subunit rpabc4</fullName>
    </submittedName>
</protein>
<keyword evidence="1" id="KW-0240">DNA-directed RNA polymerase</keyword>
<dbReference type="AlphaFoldDB" id="A0A1S6GLE3"/>
<name>A0A1S6GLE3_9MAXI</name>
<sequence length="68" mass="7464">MTRIMPHPQSRCPCSTSVENVTERTRFVRKTLFGVGNAATGSCTKRGLVDSLFLMRANSADEFATPIT</sequence>
<evidence type="ECO:0000313" key="1">
    <source>
        <dbReference type="EMBL" id="AQS22673.1"/>
    </source>
</evidence>
<dbReference type="EMBL" id="KY314239">
    <property type="protein sequence ID" value="AQS22673.1"/>
    <property type="molecule type" value="mRNA"/>
</dbReference>
<organism evidence="1">
    <name type="scientific">Pseudodiaptomus poplesia</name>
    <dbReference type="NCBI Taxonomy" id="213370"/>
    <lineage>
        <taxon>Eukaryota</taxon>
        <taxon>Metazoa</taxon>
        <taxon>Ecdysozoa</taxon>
        <taxon>Arthropoda</taxon>
        <taxon>Crustacea</taxon>
        <taxon>Multicrustacea</taxon>
        <taxon>Hexanauplia</taxon>
        <taxon>Copepoda</taxon>
        <taxon>Calanoida</taxon>
        <taxon>Pseudodiaptomidae</taxon>
        <taxon>Pseudodiaptomus</taxon>
    </lineage>
</organism>
<reference evidence="1" key="1">
    <citation type="journal article" date="2017" name="Aquat. Toxicol.">
        <title>Spliced leader-based analyses reveal the effects of polycyclic aromatic hydrocarbons on gene expression in the copepod Pseudodiaptomus poplesia.</title>
        <authorList>
            <person name="Zhuang Y."/>
            <person name="Yang F."/>
            <person name="Xu D."/>
            <person name="Chen H."/>
            <person name="Zhang H."/>
            <person name="Liu G."/>
        </authorList>
    </citation>
    <scope>NUCLEOTIDE SEQUENCE</scope>
</reference>